<dbReference type="Proteomes" id="UP000004849">
    <property type="component" value="Unassembled WGS sequence"/>
</dbReference>
<reference evidence="1 2" key="1">
    <citation type="submission" date="2008-10" db="EMBL/GenBank/DDBJ databases">
        <title>Draft genome sequence of Bacteroides dorei (DSM 17855).</title>
        <authorList>
            <person name="Sudarsanam P."/>
            <person name="Ley R."/>
            <person name="Guruge J."/>
            <person name="Turnbaugh P.J."/>
            <person name="Mahowald M."/>
            <person name="Liep D."/>
            <person name="Gordon J."/>
        </authorList>
    </citation>
    <scope>NUCLEOTIDE SEQUENCE [LARGE SCALE GENOMIC DNA]</scope>
    <source>
        <strain evidence="1 2">DSM 17855</strain>
    </source>
</reference>
<dbReference type="AlphaFoldDB" id="B6VWQ4"/>
<reference evidence="1 2" key="2">
    <citation type="submission" date="2008-10" db="EMBL/GenBank/DDBJ databases">
        <authorList>
            <person name="Fulton L."/>
            <person name="Clifton S."/>
            <person name="Fulton B."/>
            <person name="Xu J."/>
            <person name="Minx P."/>
            <person name="Pepin K.H."/>
            <person name="Johnson M."/>
            <person name="Thiruvilangam P."/>
            <person name="Bhonagiri V."/>
            <person name="Nash W.E."/>
            <person name="Mardis E.R."/>
            <person name="Wilson R.K."/>
        </authorList>
    </citation>
    <scope>NUCLEOTIDE SEQUENCE [LARGE SCALE GENOMIC DNA]</scope>
    <source>
        <strain evidence="1 2">DSM 17855</strain>
    </source>
</reference>
<dbReference type="EMBL" id="ABWZ01000034">
    <property type="protein sequence ID" value="EEB25731.1"/>
    <property type="molecule type" value="Genomic_DNA"/>
</dbReference>
<name>B6VWQ4_9BACT</name>
<evidence type="ECO:0000313" key="2">
    <source>
        <dbReference type="Proteomes" id="UP000004849"/>
    </source>
</evidence>
<accession>B6VWQ4</accession>
<sequence>MFPELCSVSRIIHTAWALLRFRLMMTDDMFEECSNCQKTALYREAGTNRKDMV</sequence>
<organism evidence="1 2">
    <name type="scientific">Phocaeicola dorei DSM 17855</name>
    <dbReference type="NCBI Taxonomy" id="483217"/>
    <lineage>
        <taxon>Bacteria</taxon>
        <taxon>Pseudomonadati</taxon>
        <taxon>Bacteroidota</taxon>
        <taxon>Bacteroidia</taxon>
        <taxon>Bacteroidales</taxon>
        <taxon>Bacteroidaceae</taxon>
        <taxon>Phocaeicola</taxon>
    </lineage>
</organism>
<proteinExistence type="predicted"/>
<dbReference type="HOGENOM" id="CLU_3058426_0_0_10"/>
<gene>
    <name evidence="1" type="ORF">BACDOR_01778</name>
</gene>
<evidence type="ECO:0000313" key="1">
    <source>
        <dbReference type="EMBL" id="EEB25731.1"/>
    </source>
</evidence>
<protein>
    <submittedName>
        <fullName evidence="1">Uncharacterized protein</fullName>
    </submittedName>
</protein>